<name>A0A3R6AUA2_9FIRM</name>
<dbReference type="EMBL" id="QSFX01000009">
    <property type="protein sequence ID" value="RHA89753.1"/>
    <property type="molecule type" value="Genomic_DNA"/>
</dbReference>
<dbReference type="AlphaFoldDB" id="A0A3R6AUA2"/>
<proteinExistence type="predicted"/>
<dbReference type="RefSeq" id="WP_055169562.1">
    <property type="nucleotide sequence ID" value="NZ_CABJFX010000009.1"/>
</dbReference>
<evidence type="ECO:0000313" key="1">
    <source>
        <dbReference type="EMBL" id="RHA89753.1"/>
    </source>
</evidence>
<accession>A0A3R6AUA2</accession>
<comment type="caution">
    <text evidence="1">The sequence shown here is derived from an EMBL/GenBank/DDBJ whole genome shotgun (WGS) entry which is preliminary data.</text>
</comment>
<organism evidence="1 2">
    <name type="scientific">Roseburia inulinivorans</name>
    <dbReference type="NCBI Taxonomy" id="360807"/>
    <lineage>
        <taxon>Bacteria</taxon>
        <taxon>Bacillati</taxon>
        <taxon>Bacillota</taxon>
        <taxon>Clostridia</taxon>
        <taxon>Lachnospirales</taxon>
        <taxon>Lachnospiraceae</taxon>
        <taxon>Roseburia</taxon>
    </lineage>
</organism>
<protein>
    <submittedName>
        <fullName evidence="1">Uncharacterized protein</fullName>
    </submittedName>
</protein>
<reference evidence="1 2" key="1">
    <citation type="submission" date="2018-08" db="EMBL/GenBank/DDBJ databases">
        <title>A genome reference for cultivated species of the human gut microbiota.</title>
        <authorList>
            <person name="Zou Y."/>
            <person name="Xue W."/>
            <person name="Luo G."/>
        </authorList>
    </citation>
    <scope>NUCLEOTIDE SEQUENCE [LARGE SCALE GENOMIC DNA]</scope>
    <source>
        <strain evidence="1 2">AM42-1AC</strain>
    </source>
</reference>
<evidence type="ECO:0000313" key="2">
    <source>
        <dbReference type="Proteomes" id="UP000283492"/>
    </source>
</evidence>
<sequence length="87" mass="9945">MKFLILSEWKFMDQIPCWQCISLILNSGECFVGDLEPIEYLAAYDQNDRLNYDWELSLVAGIHPTTVSFIVQIADSVVLFITLTGQI</sequence>
<dbReference type="Proteomes" id="UP000283492">
    <property type="component" value="Unassembled WGS sequence"/>
</dbReference>
<gene>
    <name evidence="1" type="ORF">DW914_07185</name>
</gene>